<accession>A0A217EQK5</accession>
<gene>
    <name evidence="1" type="ORF">Goe2_c08200</name>
</gene>
<evidence type="ECO:0000313" key="1">
    <source>
        <dbReference type="EMBL" id="APZ82318.1"/>
    </source>
</evidence>
<name>A0A217EQK5_9CAUD</name>
<proteinExistence type="predicted"/>
<sequence length="67" mass="7752">MKKGTTVAKKVAKPEALEPRIHIDEFLKLHSGLNEIRQSGFRALSKGKVWMRKSQWEEILKQYTEGV</sequence>
<evidence type="ECO:0000313" key="2">
    <source>
        <dbReference type="Proteomes" id="UP000224660"/>
    </source>
</evidence>
<protein>
    <submittedName>
        <fullName evidence="1">Uncharacterized protein</fullName>
    </submittedName>
</protein>
<dbReference type="EMBL" id="KY368639">
    <property type="protein sequence ID" value="APZ82318.1"/>
    <property type="molecule type" value="Genomic_DNA"/>
</dbReference>
<reference evidence="1 2" key="1">
    <citation type="journal article" date="2017" name="Viruses">
        <title>Characterization of Bacillus subtilis Viruses vB_BsuM-Goe2 and vB_BsuM-Goe3.</title>
        <authorList>
            <person name="Willms I.M."/>
            <person name="Hoppert M."/>
            <person name="Hertel R."/>
        </authorList>
    </citation>
    <scope>NUCLEOTIDE SEQUENCE [LARGE SCALE GENOMIC DNA]</scope>
</reference>
<organism evidence="1 2">
    <name type="scientific">Bacillus phage vB_BsuM-Goe2</name>
    <dbReference type="NCBI Taxonomy" id="1933062"/>
    <lineage>
        <taxon>Viruses</taxon>
        <taxon>Duplodnaviria</taxon>
        <taxon>Heunggongvirae</taxon>
        <taxon>Uroviricota</taxon>
        <taxon>Caudoviricetes</taxon>
        <taxon>Herelleviridae</taxon>
        <taxon>Spounavirinae</taxon>
        <taxon>Okubovirus</taxon>
        <taxon>Okubovirus camphawk</taxon>
    </lineage>
</organism>
<dbReference type="Proteomes" id="UP000224660">
    <property type="component" value="Segment"/>
</dbReference>